<sequence>MFRRERRDKILGMLELEGRVDTDDLATRFGVSVDSIRKDLQALAKEGKCTRVYGGATRLEGPLRREVRGRELIPSLTGRLELEGLIGSAGLGGAPSAASLGGQGRPGTGELIGSAPKPSPPRDALGGTSVTGDDDEGDGGRRAVARRAYLEINDGDSVFLDVSRTNSMLADLIATGEKRLIVTTNMIEVLRKLTGVRNVTALGTGGYLNVQLNGFVGSATVSLLEPLLFSKAFIGASGIDLTSWAVTSNDIDSGSVKERVIHNASYKFLLADEGKFGHVGSFRFASLTDFSAIITDTNDPDTLLQLQRIGVPTLRSL</sequence>
<dbReference type="SUPFAM" id="SSF46785">
    <property type="entry name" value="Winged helix' DNA-binding domain"/>
    <property type="match status" value="1"/>
</dbReference>
<dbReference type="InterPro" id="IPR036388">
    <property type="entry name" value="WH-like_DNA-bd_sf"/>
</dbReference>
<proteinExistence type="predicted"/>
<dbReference type="KEGG" id="ols:Olsu_0053"/>
<keyword evidence="1" id="KW-0805">Transcription regulation</keyword>
<keyword evidence="6" id="KW-1185">Reference proteome</keyword>
<dbReference type="InterPro" id="IPR001034">
    <property type="entry name" value="DeoR_HTH"/>
</dbReference>
<dbReference type="OrthoDB" id="7688673at2"/>
<dbReference type="STRING" id="633147.Olsu_0053"/>
<evidence type="ECO:0000256" key="1">
    <source>
        <dbReference type="ARBA" id="ARBA00023015"/>
    </source>
</evidence>
<dbReference type="SMART" id="SM00420">
    <property type="entry name" value="HTH_DEOR"/>
    <property type="match status" value="1"/>
</dbReference>
<dbReference type="InterPro" id="IPR036390">
    <property type="entry name" value="WH_DNA-bd_sf"/>
</dbReference>
<dbReference type="RefSeq" id="WP_013250939.1">
    <property type="nucleotide sequence ID" value="NC_014363.1"/>
</dbReference>
<organism evidence="5 6">
    <name type="scientific">Olsenella uli (strain ATCC 49627 / DSM 7084 / CCUG 31166 / CIP 109912 / JCM 12494 / LMG 11480 / NCIMB 702895 / VPI D76D-27C)</name>
    <name type="common">Lactobacillus uli</name>
    <dbReference type="NCBI Taxonomy" id="633147"/>
    <lineage>
        <taxon>Bacteria</taxon>
        <taxon>Bacillati</taxon>
        <taxon>Actinomycetota</taxon>
        <taxon>Coriobacteriia</taxon>
        <taxon>Coriobacteriales</taxon>
        <taxon>Atopobiaceae</taxon>
        <taxon>Olsenella</taxon>
    </lineage>
</organism>
<dbReference type="InterPro" id="IPR014036">
    <property type="entry name" value="DeoR-like_C"/>
</dbReference>
<evidence type="ECO:0000313" key="5">
    <source>
        <dbReference type="EMBL" id="ADK67187.1"/>
    </source>
</evidence>
<feature type="region of interest" description="Disordered" evidence="3">
    <location>
        <begin position="96"/>
        <end position="140"/>
    </location>
</feature>
<dbReference type="GeneID" id="78511535"/>
<dbReference type="GO" id="GO:0003700">
    <property type="term" value="F:DNA-binding transcription factor activity"/>
    <property type="evidence" value="ECO:0007669"/>
    <property type="project" value="InterPro"/>
</dbReference>
<gene>
    <name evidence="5" type="ordered locus">Olsu_0053</name>
</gene>
<evidence type="ECO:0000256" key="2">
    <source>
        <dbReference type="ARBA" id="ARBA00023163"/>
    </source>
</evidence>
<name>E1QXS3_OLSUV</name>
<dbReference type="SUPFAM" id="SSF100950">
    <property type="entry name" value="NagB/RpiA/CoA transferase-like"/>
    <property type="match status" value="1"/>
</dbReference>
<keyword evidence="2" id="KW-0804">Transcription</keyword>
<dbReference type="InterPro" id="IPR050313">
    <property type="entry name" value="Carb_Metab_HTH_regulators"/>
</dbReference>
<evidence type="ECO:0000256" key="3">
    <source>
        <dbReference type="SAM" id="MobiDB-lite"/>
    </source>
</evidence>
<dbReference type="PROSITE" id="PS51000">
    <property type="entry name" value="HTH_DEOR_2"/>
    <property type="match status" value="1"/>
</dbReference>
<accession>E1QXS3</accession>
<dbReference type="PANTHER" id="PTHR30363:SF44">
    <property type="entry name" value="AGA OPERON TRANSCRIPTIONAL REPRESSOR-RELATED"/>
    <property type="match status" value="1"/>
</dbReference>
<dbReference type="EMBL" id="CP002106">
    <property type="protein sequence ID" value="ADK67187.1"/>
    <property type="molecule type" value="Genomic_DNA"/>
</dbReference>
<dbReference type="HOGENOM" id="CLU_060699_1_4_11"/>
<reference evidence="5 6" key="1">
    <citation type="journal article" date="2010" name="Stand. Genomic Sci.">
        <title>Complete genome sequence of Olsenella uli type strain (VPI D76D-27C).</title>
        <authorList>
            <person name="Goker M."/>
            <person name="Held B."/>
            <person name="Lucas S."/>
            <person name="Nolan M."/>
            <person name="Yasawong M."/>
            <person name="Glavina Del Rio T."/>
            <person name="Tice H."/>
            <person name="Cheng J.F."/>
            <person name="Bruce D."/>
            <person name="Detter J.C."/>
            <person name="Tapia R."/>
            <person name="Han C."/>
            <person name="Goodwin L."/>
            <person name="Pitluck S."/>
            <person name="Liolios K."/>
            <person name="Ivanova N."/>
            <person name="Mavromatis K."/>
            <person name="Mikhailova N."/>
            <person name="Pati A."/>
            <person name="Chen A."/>
            <person name="Palaniappan K."/>
            <person name="Land M."/>
            <person name="Hauser L."/>
            <person name="Chang Y.J."/>
            <person name="Jeffries C.D."/>
            <person name="Rohde M."/>
            <person name="Sikorski J."/>
            <person name="Pukall R."/>
            <person name="Woyke T."/>
            <person name="Bristow J."/>
            <person name="Eisen J.A."/>
            <person name="Markowitz V."/>
            <person name="Hugenholtz P."/>
            <person name="Kyrpides N.C."/>
            <person name="Klenk H.P."/>
            <person name="Lapidus A."/>
        </authorList>
    </citation>
    <scope>NUCLEOTIDE SEQUENCE [LARGE SCALE GENOMIC DNA]</scope>
    <source>
        <strain evidence="6">ATCC 49627 / DSM 7084 / CIP 109912 / JCM 12494 / NCIMB 702895 / VPI D76D-27C</strain>
    </source>
</reference>
<dbReference type="SMART" id="SM01134">
    <property type="entry name" value="DeoRC"/>
    <property type="match status" value="1"/>
</dbReference>
<feature type="domain" description="HTH deoR-type" evidence="4">
    <location>
        <begin position="3"/>
        <end position="58"/>
    </location>
</feature>
<dbReference type="PATRIC" id="fig|633147.7.peg.1547"/>
<dbReference type="eggNOG" id="COG1349">
    <property type="taxonomic scope" value="Bacteria"/>
</dbReference>
<dbReference type="InterPro" id="IPR037171">
    <property type="entry name" value="NagB/RpiA_transferase-like"/>
</dbReference>
<dbReference type="Pfam" id="PF00455">
    <property type="entry name" value="DeoRC"/>
    <property type="match status" value="1"/>
</dbReference>
<protein>
    <submittedName>
        <fullName evidence="5">Transcriptional regulator, DeoR family</fullName>
    </submittedName>
</protein>
<dbReference type="AlphaFoldDB" id="E1QXS3"/>
<dbReference type="Proteomes" id="UP000000333">
    <property type="component" value="Chromosome"/>
</dbReference>
<dbReference type="PANTHER" id="PTHR30363">
    <property type="entry name" value="HTH-TYPE TRANSCRIPTIONAL REGULATOR SRLR-RELATED"/>
    <property type="match status" value="1"/>
</dbReference>
<dbReference type="Gene3D" id="1.10.10.10">
    <property type="entry name" value="Winged helix-like DNA-binding domain superfamily/Winged helix DNA-binding domain"/>
    <property type="match status" value="1"/>
</dbReference>
<evidence type="ECO:0000313" key="6">
    <source>
        <dbReference type="Proteomes" id="UP000000333"/>
    </source>
</evidence>
<dbReference type="Pfam" id="PF08220">
    <property type="entry name" value="HTH_DeoR"/>
    <property type="match status" value="1"/>
</dbReference>
<evidence type="ECO:0000259" key="4">
    <source>
        <dbReference type="PROSITE" id="PS51000"/>
    </source>
</evidence>